<evidence type="ECO:0000256" key="2">
    <source>
        <dbReference type="ARBA" id="ARBA00022801"/>
    </source>
</evidence>
<dbReference type="EMBL" id="JAICCE010000017">
    <property type="protein sequence ID" value="KAG9266081.1"/>
    <property type="molecule type" value="Genomic_DNA"/>
</dbReference>
<dbReference type="GO" id="GO:0006369">
    <property type="term" value="P:termination of RNA polymerase II transcription"/>
    <property type="evidence" value="ECO:0007669"/>
    <property type="project" value="TreeGrafter"/>
</dbReference>
<feature type="compositionally biased region" description="Basic and acidic residues" evidence="5">
    <location>
        <begin position="1230"/>
        <end position="1249"/>
    </location>
</feature>
<name>A0A8B9L7N3_ASTMX</name>
<protein>
    <submittedName>
        <fullName evidence="8 9">Senataxin</fullName>
    </submittedName>
</protein>
<feature type="compositionally biased region" description="Pro residues" evidence="5">
    <location>
        <begin position="619"/>
        <end position="629"/>
    </location>
</feature>
<dbReference type="InterPro" id="IPR045055">
    <property type="entry name" value="DNA2/NAM7-like"/>
</dbReference>
<evidence type="ECO:0000259" key="7">
    <source>
        <dbReference type="Pfam" id="PF13087"/>
    </source>
</evidence>
<feature type="domain" description="DNA2/NAM7 helicase helicase" evidence="6">
    <location>
        <begin position="1751"/>
        <end position="2030"/>
    </location>
</feature>
<keyword evidence="4" id="KW-0067">ATP-binding</keyword>
<dbReference type="Proteomes" id="UP000694621">
    <property type="component" value="Unplaced"/>
</dbReference>
<proteinExistence type="predicted"/>
<feature type="compositionally biased region" description="Polar residues" evidence="5">
    <location>
        <begin position="815"/>
        <end position="824"/>
    </location>
</feature>
<feature type="compositionally biased region" description="Polar residues" evidence="5">
    <location>
        <begin position="959"/>
        <end position="972"/>
    </location>
</feature>
<dbReference type="GO" id="GO:0005694">
    <property type="term" value="C:chromosome"/>
    <property type="evidence" value="ECO:0007669"/>
    <property type="project" value="UniProtKB-ARBA"/>
</dbReference>
<dbReference type="GO" id="GO:0001147">
    <property type="term" value="F:transcription termination site sequence-specific DNA binding"/>
    <property type="evidence" value="ECO:0007669"/>
    <property type="project" value="TreeGrafter"/>
</dbReference>
<dbReference type="Gene3D" id="3.40.50.300">
    <property type="entry name" value="P-loop containing nucleotide triphosphate hydrolases"/>
    <property type="match status" value="2"/>
</dbReference>
<feature type="compositionally biased region" description="Polar residues" evidence="5">
    <location>
        <begin position="921"/>
        <end position="942"/>
    </location>
</feature>
<feature type="region of interest" description="Disordered" evidence="5">
    <location>
        <begin position="2287"/>
        <end position="2455"/>
    </location>
</feature>
<dbReference type="Pfam" id="PF13086">
    <property type="entry name" value="AAA_11"/>
    <property type="match status" value="1"/>
</dbReference>
<feature type="region of interest" description="Disordered" evidence="5">
    <location>
        <begin position="336"/>
        <end position="357"/>
    </location>
</feature>
<feature type="compositionally biased region" description="Polar residues" evidence="5">
    <location>
        <begin position="1262"/>
        <end position="1279"/>
    </location>
</feature>
<dbReference type="CDD" id="cd18042">
    <property type="entry name" value="DEXXQc_SETX"/>
    <property type="match status" value="1"/>
</dbReference>
<dbReference type="SUPFAM" id="SSF52540">
    <property type="entry name" value="P-loop containing nucleoside triphosphate hydrolases"/>
    <property type="match status" value="1"/>
</dbReference>
<reference evidence="9" key="2">
    <citation type="submission" date="2025-05" db="UniProtKB">
        <authorList>
            <consortium name="Ensembl"/>
        </authorList>
    </citation>
    <scope>IDENTIFICATION</scope>
</reference>
<feature type="compositionally biased region" description="Basic and acidic residues" evidence="5">
    <location>
        <begin position="773"/>
        <end position="783"/>
    </location>
</feature>
<feature type="region of interest" description="Disordered" evidence="5">
    <location>
        <begin position="1112"/>
        <end position="1151"/>
    </location>
</feature>
<feature type="region of interest" description="Disordered" evidence="5">
    <location>
        <begin position="1163"/>
        <end position="1279"/>
    </location>
</feature>
<dbReference type="PANTHER" id="PTHR10887">
    <property type="entry name" value="DNA2/NAM7 HELICASE FAMILY"/>
    <property type="match status" value="1"/>
</dbReference>
<feature type="compositionally biased region" description="Low complexity" evidence="5">
    <location>
        <begin position="2343"/>
        <end position="2357"/>
    </location>
</feature>
<dbReference type="CTD" id="23064"/>
<feature type="compositionally biased region" description="Acidic residues" evidence="5">
    <location>
        <begin position="347"/>
        <end position="357"/>
    </location>
</feature>
<evidence type="ECO:0000313" key="11">
    <source>
        <dbReference type="Proteomes" id="UP000752171"/>
    </source>
</evidence>
<feature type="compositionally biased region" description="Basic and acidic residues" evidence="5">
    <location>
        <begin position="735"/>
        <end position="752"/>
    </location>
</feature>
<evidence type="ECO:0000256" key="4">
    <source>
        <dbReference type="ARBA" id="ARBA00022840"/>
    </source>
</evidence>
<feature type="domain" description="DNA2/NAM7 helicase-like C-terminal" evidence="7">
    <location>
        <begin position="2037"/>
        <end position="2257"/>
    </location>
</feature>
<feature type="compositionally biased region" description="Low complexity" evidence="5">
    <location>
        <begin position="755"/>
        <end position="769"/>
    </location>
</feature>
<dbReference type="InterPro" id="IPR041679">
    <property type="entry name" value="DNA2/NAM7-like_C"/>
</dbReference>
<feature type="region of interest" description="Disordered" evidence="5">
    <location>
        <begin position="614"/>
        <end position="639"/>
    </location>
</feature>
<dbReference type="InterPro" id="IPR041677">
    <property type="entry name" value="DNA2/NAM7_AAA_11"/>
</dbReference>
<reference evidence="8 11" key="1">
    <citation type="submission" date="2021-07" db="EMBL/GenBank/DDBJ databases">
        <authorList>
            <person name="Imarazene B."/>
            <person name="Zahm M."/>
            <person name="Klopp C."/>
            <person name="Cabau C."/>
            <person name="Beille S."/>
            <person name="Jouanno E."/>
            <person name="Castinel A."/>
            <person name="Lluch J."/>
            <person name="Gil L."/>
            <person name="Kuchtly C."/>
            <person name="Lopez Roques C."/>
            <person name="Donnadieu C."/>
            <person name="Parrinello H."/>
            <person name="Journot L."/>
            <person name="Du K."/>
            <person name="Schartl M."/>
            <person name="Retaux S."/>
            <person name="Guiguen Y."/>
        </authorList>
    </citation>
    <scope>NUCLEOTIDE SEQUENCE [LARGE SCALE GENOMIC DNA]</scope>
    <source>
        <strain evidence="8">Pach_M1</strain>
        <tissue evidence="8">Testis</tissue>
    </source>
</reference>
<feature type="compositionally biased region" description="Pro residues" evidence="5">
    <location>
        <begin position="1423"/>
        <end position="1433"/>
    </location>
</feature>
<evidence type="ECO:0000256" key="5">
    <source>
        <dbReference type="SAM" id="MobiDB-lite"/>
    </source>
</evidence>
<feature type="compositionally biased region" description="Acidic residues" evidence="5">
    <location>
        <begin position="1204"/>
        <end position="1218"/>
    </location>
</feature>
<feature type="compositionally biased region" description="Basic residues" evidence="5">
    <location>
        <begin position="1128"/>
        <end position="1137"/>
    </location>
</feature>
<feature type="region of interest" description="Disordered" evidence="5">
    <location>
        <begin position="735"/>
        <end position="827"/>
    </location>
</feature>
<dbReference type="CDD" id="cd18808">
    <property type="entry name" value="SF1_C_Upf1"/>
    <property type="match status" value="1"/>
</dbReference>
<dbReference type="OrthoDB" id="6513042at2759"/>
<feature type="compositionally biased region" description="Basic and acidic residues" evidence="5">
    <location>
        <begin position="1000"/>
        <end position="1009"/>
    </location>
</feature>
<dbReference type="InterPro" id="IPR047187">
    <property type="entry name" value="SF1_C_Upf1"/>
</dbReference>
<dbReference type="GO" id="GO:0004386">
    <property type="term" value="F:helicase activity"/>
    <property type="evidence" value="ECO:0007669"/>
    <property type="project" value="UniProtKB-KW"/>
</dbReference>
<feature type="region of interest" description="Disordered" evidence="5">
    <location>
        <begin position="896"/>
        <end position="942"/>
    </location>
</feature>
<feature type="compositionally biased region" description="Polar residues" evidence="5">
    <location>
        <begin position="846"/>
        <end position="856"/>
    </location>
</feature>
<evidence type="ECO:0000313" key="10">
    <source>
        <dbReference type="Proteomes" id="UP000694621"/>
    </source>
</evidence>
<dbReference type="InterPro" id="IPR027417">
    <property type="entry name" value="P-loop_NTPase"/>
</dbReference>
<dbReference type="GO" id="GO:0005524">
    <property type="term" value="F:ATP binding"/>
    <property type="evidence" value="ECO:0007669"/>
    <property type="project" value="UniProtKB-KW"/>
</dbReference>
<dbReference type="KEGG" id="amex:103028376"/>
<keyword evidence="1" id="KW-0547">Nucleotide-binding</keyword>
<dbReference type="FunFam" id="3.40.50.300:FF:000326">
    <property type="entry name" value="P-loop containing nucleoside triphosphate hydrolase"/>
    <property type="match status" value="1"/>
</dbReference>
<feature type="region of interest" description="Disordered" evidence="5">
    <location>
        <begin position="846"/>
        <end position="884"/>
    </location>
</feature>
<gene>
    <name evidence="8" type="primary">SETX</name>
    <name evidence="8" type="ORF">AMEX_G20583</name>
</gene>
<feature type="compositionally biased region" description="Basic and acidic residues" evidence="5">
    <location>
        <begin position="865"/>
        <end position="879"/>
    </location>
</feature>
<organism evidence="9 10">
    <name type="scientific">Astyanax mexicanus</name>
    <name type="common">Blind cave fish</name>
    <name type="synonym">Astyanax fasciatus mexicanus</name>
    <dbReference type="NCBI Taxonomy" id="7994"/>
    <lineage>
        <taxon>Eukaryota</taxon>
        <taxon>Metazoa</taxon>
        <taxon>Chordata</taxon>
        <taxon>Craniata</taxon>
        <taxon>Vertebrata</taxon>
        <taxon>Euteleostomi</taxon>
        <taxon>Actinopterygii</taxon>
        <taxon>Neopterygii</taxon>
        <taxon>Teleostei</taxon>
        <taxon>Ostariophysi</taxon>
        <taxon>Characiformes</taxon>
        <taxon>Characoidei</taxon>
        <taxon>Acestrorhamphidae</taxon>
        <taxon>Acestrorhamphinae</taxon>
        <taxon>Astyanax</taxon>
    </lineage>
</organism>
<evidence type="ECO:0000313" key="8">
    <source>
        <dbReference type="EMBL" id="KAG9266081.1"/>
    </source>
</evidence>
<feature type="compositionally biased region" description="Basic residues" evidence="5">
    <location>
        <begin position="1182"/>
        <end position="1194"/>
    </location>
</feature>
<dbReference type="GeneID" id="103028376"/>
<evidence type="ECO:0000259" key="6">
    <source>
        <dbReference type="Pfam" id="PF13086"/>
    </source>
</evidence>
<dbReference type="Proteomes" id="UP000752171">
    <property type="component" value="Unassembled WGS sequence"/>
</dbReference>
<feature type="compositionally biased region" description="Polar residues" evidence="5">
    <location>
        <begin position="2304"/>
        <end position="2318"/>
    </location>
</feature>
<feature type="region of interest" description="Disordered" evidence="5">
    <location>
        <begin position="954"/>
        <end position="1053"/>
    </location>
</feature>
<dbReference type="Pfam" id="PF13087">
    <property type="entry name" value="AAA_12"/>
    <property type="match status" value="1"/>
</dbReference>
<feature type="region of interest" description="Disordered" evidence="5">
    <location>
        <begin position="1420"/>
        <end position="1461"/>
    </location>
</feature>
<evidence type="ECO:0000313" key="9">
    <source>
        <dbReference type="Ensembl" id="ENSAMXP00005048175.1"/>
    </source>
</evidence>
<keyword evidence="2" id="KW-0378">Hydrolase</keyword>
<evidence type="ECO:0000256" key="1">
    <source>
        <dbReference type="ARBA" id="ARBA00022741"/>
    </source>
</evidence>
<feature type="compositionally biased region" description="Basic and acidic residues" evidence="5">
    <location>
        <begin position="2287"/>
        <end position="2302"/>
    </location>
</feature>
<keyword evidence="3 8" id="KW-0347">Helicase</keyword>
<evidence type="ECO:0000256" key="3">
    <source>
        <dbReference type="ARBA" id="ARBA00022806"/>
    </source>
</evidence>
<dbReference type="GO" id="GO:0016787">
    <property type="term" value="F:hydrolase activity"/>
    <property type="evidence" value="ECO:0007669"/>
    <property type="project" value="UniProtKB-KW"/>
</dbReference>
<feature type="compositionally biased region" description="Polar residues" evidence="5">
    <location>
        <begin position="1033"/>
        <end position="1053"/>
    </location>
</feature>
<dbReference type="GO" id="GO:0016604">
    <property type="term" value="C:nuclear body"/>
    <property type="evidence" value="ECO:0007669"/>
    <property type="project" value="TreeGrafter"/>
</dbReference>
<dbReference type="Ensembl" id="ENSAMXT00005052267.1">
    <property type="protein sequence ID" value="ENSAMXP00005048175.1"/>
    <property type="gene ID" value="ENSAMXG00005022034.1"/>
</dbReference>
<sequence>MATCLWCRALAESDADVAATLQSYSNGGMTPTERQGANDDLIYCSDCVEKYHELRERVPALHERLWEIETTRLLEVFREMFDSEMEEDDLYLVENGKEQPISGISLDEIHDRLRSPFMEVLKYPYLLCHQGLCEMVVNVLCKMEELNSPLHAFEKYQGIYLLMVHPNETVRRWAIATAKSKGSVDRDSFYSLQEAFFCMFMVLELGITLKDKDVNTFYSGSLPHHLPLHLYDTENEKNYWLGICMLLMQLDSQAMESLFMGPNKQCNIPQCIMNTMKEERKGKNMASDPFWPALQCFMVILDRLGSKIWCEIDLPGAFGIITQAASYVAEVQNIRQKTKGTRVKEEPDSDDDDDDDNMVTCSQMVYDHYPTDQANRASGWSSNRNEKNINEIIEDMGSLVDGLQSEMGQGIRVYGSTFLWFIPYVRSVMELGDLGNSFIDEVMQYLYTEVNKDVLSGETQTWDKVTEFFIIILIDIIELLLGKGCMRTLHYCAPTWVKVIVQCSMLETCINAVPNRRSGSYRVTFASSAFGKRNQILANGVCAVSQASMRLIRSLLKEGERIVNVTVTDLARFLDLLNRHLRGNKVWDLQPSDSKNLQNCITTLLNAVVARTATTPNVPSAPPTSPADPPENVMYPSATFTDPLQEPRFKNAATGPCSAVNFMKEEPLCEEYRDYFCDNLEDIKPKKEPCSPVPVSKLQPTLELNHLKPDFNKINEIKCKLNDSSKIQAFTKSRLDPIEQNQNEHGHLKETVKITPSSSSDTTSQSTISNFAKAERPSKKKQDDDYDDEPLNVRRRRLKQTHEISSSETEDSKSGIKTSMQVSSHAKEVSDLIVISDDEVATTDQILASDSSSESPVNRVAYEPSSDHDLNESPGREYDNDFSESQVFEFETQENIASAWTDPYVDHPVNNKKPKRDRSLKISTSPATVEPTSSWVNNTQPVTDEEIEKACQEVEEQVSKQQLQDAPTSSTIVPPKPKSSAAKWDNFTKPKSVPLRSPTKKLDLGDKRGQQCSNKKSLLIEPLDRKVKKRRSSLSTASTECPVSSVTPSASMVSERSSFVSRDSRLFPSPAIVPPKKIRKAVEPESVAERMGLKKKERKAFDLSQRTLDTLGELRTHGQSVHVEQPQKSKRVCRKSKPQPQLKLAGKGGKKLLASQDMQYFRQSKGMLKKSTPANATLSKPIRNHVPKNLPKSKRTVENVLEPGEGEAEDDYDEEEDDYQKFLPCSQPDPARKNHQNDRDRKNVSESHKIKPILFDAESKGPSPNQVADRNEDSTASNTDTKWVGYCVDDKDYDEDLWPLTQNESIDMELCTQTEETEANWEFPLTQRDPVDMDIDMDSQPHASDGGPDVQTKPQPAFIVQDAPPAALIQKPVDESGLFLKPGMSPVSQKKAKPSTTKIYAPSSRIDSLVGEMEKTTKTKVVRPPPVIPPPSKTVPQPCKPQKAVPQSSALPKAIPQPSPKAVLQSDFKKPLPCLRRPPPVQGLKSAVQNNIASHPPSYKTYSRPEDPVVKSAVTRNQPQWFDQSLLTQAILKWEFRMFENYRGNGLPDDLCPWPLKEVPTTFSTHEEYFSTMYPLLLANLFEEMVSEWQRSGRVEISLKVQGLESTNHTASFTASLGSEQEMRQYYPKEDDLVLLWLPKNKSAYASGDPDVNERHASFGCVSRSSVINNGAGQHSTLNLTIQTRGNVSSVNTQHVRCEVIGSLITTMREFRALCHLKSGIMARPYILLKPHVSVFTPCQESLPDLDMPEYNTDQAKAISCGVAMVKRRQYSAPKILLIHGPPGTGKSKTIVGLLQRLFSEHNDNIAVNRHSKSHRMRVLLCAPSNAAIDNLMKKVILAFKEKCRDINSPQGNCGDINLVRLGSEKTISKSLTGFSLDSQTSKKTQMRADPDVQRQKHRLDQAIENLSRQCAITQKQSPEFKQLMDKKQHYLSEREKLSRHLREFRSKRQEVQAGVLRDAHVICCTLSTSGSLVLETAFRRHGREPFSCVIVDEAGQAKEAESLIPLLHRCPALILVGDPDQLTPTVVSQKAKELGYDQSLMARLWKSLHPSNPSIFLSIQYRMHPDICSFPSKYIYGNRLKNDWAGECLQYRHLQAEQRQLYRFGLRWAGPCYCETAQKRCSVNWPFEPYRVFDVMDGRENKENDSSFSNQKEVKLILMLLKLIGEKQVVRVGVITPYNAQKQQILRAVNAEARGNKTLQVEVDTVDGFQGREMECIIVSCVRASSEMGSIGFVGNRQRMNVTITRAKQSLFILGHLRTLREHSDWGALIKDADRRGTIIKTQEQDFREATTKILKPERSHPHTLTSRRSSNPTSAPQPVHIPVETPTPPIPIPLSCANSNGSHSPTVSSTTSGPSDRPRDPRLTTRPSDPRLSEPVREHRQDRERQDPTDPRRLQRHSQDPRTQRDHYRRSSIPPTHSSSYQSPPPRRRSQDHPHSSTWSSSRPSAPPRSYRR</sequence>
<dbReference type="PANTHER" id="PTHR10887:SF495">
    <property type="entry name" value="HELICASE SENATAXIN ISOFORM X1-RELATED"/>
    <property type="match status" value="1"/>
</dbReference>
<accession>A0A8B9L7N3</accession>
<feature type="compositionally biased region" description="Basic and acidic residues" evidence="5">
    <location>
        <begin position="2358"/>
        <end position="2408"/>
    </location>
</feature>